<dbReference type="InterPro" id="IPR005151">
    <property type="entry name" value="Tail-specific_protease"/>
</dbReference>
<feature type="signal peptide" evidence="2">
    <location>
        <begin position="1"/>
        <end position="25"/>
    </location>
</feature>
<dbReference type="SUPFAM" id="SSF52096">
    <property type="entry name" value="ClpP/crotonase"/>
    <property type="match status" value="1"/>
</dbReference>
<evidence type="ECO:0000313" key="4">
    <source>
        <dbReference type="EMBL" id="GAA4132918.1"/>
    </source>
</evidence>
<dbReference type="Pfam" id="PF03572">
    <property type="entry name" value="Peptidase_S41"/>
    <property type="match status" value="1"/>
</dbReference>
<name>A0ABP7Y9P4_9SPHI</name>
<organism evidence="4 5">
    <name type="scientific">Sphingobacterium kyonggiense</name>
    <dbReference type="NCBI Taxonomy" id="714075"/>
    <lineage>
        <taxon>Bacteria</taxon>
        <taxon>Pseudomonadati</taxon>
        <taxon>Bacteroidota</taxon>
        <taxon>Sphingobacteriia</taxon>
        <taxon>Sphingobacteriales</taxon>
        <taxon>Sphingobacteriaceae</taxon>
        <taxon>Sphingobacterium</taxon>
    </lineage>
</organism>
<reference evidence="5" key="1">
    <citation type="journal article" date="2019" name="Int. J. Syst. Evol. Microbiol.">
        <title>The Global Catalogue of Microorganisms (GCM) 10K type strain sequencing project: providing services to taxonomists for standard genome sequencing and annotation.</title>
        <authorList>
            <consortium name="The Broad Institute Genomics Platform"/>
            <consortium name="The Broad Institute Genome Sequencing Center for Infectious Disease"/>
            <person name="Wu L."/>
            <person name="Ma J."/>
        </authorList>
    </citation>
    <scope>NUCLEOTIDE SEQUENCE [LARGE SCALE GENOMIC DNA]</scope>
    <source>
        <strain evidence="5">JCM 16704</strain>
    </source>
</reference>
<dbReference type="EMBL" id="BAAAZI010000004">
    <property type="protein sequence ID" value="GAA4132918.1"/>
    <property type="molecule type" value="Genomic_DNA"/>
</dbReference>
<dbReference type="PANTHER" id="PTHR32060">
    <property type="entry name" value="TAIL-SPECIFIC PROTEASE"/>
    <property type="match status" value="1"/>
</dbReference>
<dbReference type="InterPro" id="IPR029045">
    <property type="entry name" value="ClpP/crotonase-like_dom_sf"/>
</dbReference>
<dbReference type="RefSeq" id="WP_344673052.1">
    <property type="nucleotide sequence ID" value="NZ_BAAAZI010000004.1"/>
</dbReference>
<feature type="chain" id="PRO_5045945355" description="Tail specific protease domain-containing protein" evidence="2">
    <location>
        <begin position="26"/>
        <end position="484"/>
    </location>
</feature>
<sequence>MIFKMLFRFIMLTLLSLLGLKASLAQVTNGDFEQVNENNKAIGWNFSNSDSANNFLAISKESPYAGNYSLKMVKKQERAMLIANTTVHIETDKTAKLRVKAMVKSSAEKIISNFYMQLFDGQKKRIGGEDGVIDLDPAKKGQWQEVDFSLMISPEVKRGVLFISLGNHDLEIDNITSEWVTGPADKQITAFAEEVVKLLKTNSIVKDSVNWEEVNKNLPAALVGTQYGKDDAFIVNYLLSYLRKEKDIHSFYYSPFSYKNLKSYAGKQGQGPRKTVYPTGKLLEDNVAYVVVPAFSSYNAEGIQEYADSLNAIIMNLQSKNPKGWIVDLSMNHGGNMYPMIAGLNALIPEGKVMSFVRKDGESSVYLKGGTFGNVKLTKVPKKEKDKKIAVFTSTRTASSGEMTSIALLNNPLAKSFGIQTAGLNSANATFPLSNGGAIALASALVKDPKNRVYLGPIEPTEKAHAKSFDDLIRDAKAWILEDK</sequence>
<dbReference type="SMART" id="SM00245">
    <property type="entry name" value="TSPc"/>
    <property type="match status" value="1"/>
</dbReference>
<comment type="caution">
    <text evidence="4">The sequence shown here is derived from an EMBL/GenBank/DDBJ whole genome shotgun (WGS) entry which is preliminary data.</text>
</comment>
<evidence type="ECO:0000256" key="1">
    <source>
        <dbReference type="ARBA" id="ARBA00022801"/>
    </source>
</evidence>
<evidence type="ECO:0000256" key="2">
    <source>
        <dbReference type="SAM" id="SignalP"/>
    </source>
</evidence>
<dbReference type="Gene3D" id="2.60.120.260">
    <property type="entry name" value="Galactose-binding domain-like"/>
    <property type="match status" value="1"/>
</dbReference>
<gene>
    <name evidence="4" type="ORF">GCM10022216_04490</name>
</gene>
<keyword evidence="1" id="KW-0378">Hydrolase</keyword>
<proteinExistence type="predicted"/>
<accession>A0ABP7Y9P4</accession>
<dbReference type="PANTHER" id="PTHR32060:SF30">
    <property type="entry name" value="CARBOXY-TERMINAL PROCESSING PROTEASE CTPA"/>
    <property type="match status" value="1"/>
</dbReference>
<keyword evidence="2" id="KW-0732">Signal</keyword>
<keyword evidence="5" id="KW-1185">Reference proteome</keyword>
<feature type="domain" description="Tail specific protease" evidence="3">
    <location>
        <begin position="259"/>
        <end position="465"/>
    </location>
</feature>
<evidence type="ECO:0000259" key="3">
    <source>
        <dbReference type="SMART" id="SM00245"/>
    </source>
</evidence>
<dbReference type="Pfam" id="PF02018">
    <property type="entry name" value="CBM_4_9"/>
    <property type="match status" value="1"/>
</dbReference>
<dbReference type="InterPro" id="IPR003305">
    <property type="entry name" value="CenC_carb-bd"/>
</dbReference>
<dbReference type="Proteomes" id="UP001500101">
    <property type="component" value="Unassembled WGS sequence"/>
</dbReference>
<evidence type="ECO:0000313" key="5">
    <source>
        <dbReference type="Proteomes" id="UP001500101"/>
    </source>
</evidence>
<protein>
    <recommendedName>
        <fullName evidence="3">Tail specific protease domain-containing protein</fullName>
    </recommendedName>
</protein>
<dbReference type="Gene3D" id="3.90.226.10">
    <property type="entry name" value="2-enoyl-CoA Hydratase, Chain A, domain 1"/>
    <property type="match status" value="1"/>
</dbReference>